<evidence type="ECO:0000256" key="3">
    <source>
        <dbReference type="ARBA" id="ARBA00022475"/>
    </source>
</evidence>
<accession>A0A430FLQ3</accession>
<evidence type="ECO:0000256" key="1">
    <source>
        <dbReference type="ARBA" id="ARBA00004651"/>
    </source>
</evidence>
<evidence type="ECO:0000256" key="5">
    <source>
        <dbReference type="ARBA" id="ARBA00022970"/>
    </source>
</evidence>
<keyword evidence="7 8" id="KW-0472">Membrane</keyword>
<evidence type="ECO:0000256" key="7">
    <source>
        <dbReference type="ARBA" id="ARBA00023136"/>
    </source>
</evidence>
<dbReference type="InterPro" id="IPR010065">
    <property type="entry name" value="AA_ABC_transptr_permease_3TM"/>
</dbReference>
<evidence type="ECO:0000256" key="4">
    <source>
        <dbReference type="ARBA" id="ARBA00022692"/>
    </source>
</evidence>
<keyword evidence="6 8" id="KW-1133">Transmembrane helix</keyword>
<feature type="transmembrane region" description="Helical" evidence="8">
    <location>
        <begin position="21"/>
        <end position="43"/>
    </location>
</feature>
<reference evidence="10 11" key="1">
    <citation type="submission" date="2018-09" db="EMBL/GenBank/DDBJ databases">
        <title>Characterization of the phylogenetic diversity of five novel species belonging to the genus Bifidobacterium.</title>
        <authorList>
            <person name="Lugli G.A."/>
            <person name="Duranti S."/>
            <person name="Milani C."/>
        </authorList>
    </citation>
    <scope>NUCLEOTIDE SEQUENCE [LARGE SCALE GENOMIC DNA]</scope>
    <source>
        <strain evidence="10 11">2034B</strain>
    </source>
</reference>
<keyword evidence="11" id="KW-1185">Reference proteome</keyword>
<comment type="subcellular location">
    <subcellularLocation>
        <location evidence="1 8">Cell membrane</location>
        <topology evidence="1 8">Multi-pass membrane protein</topology>
    </subcellularLocation>
</comment>
<dbReference type="PANTHER" id="PTHR30614:SF0">
    <property type="entry name" value="L-CYSTINE TRANSPORT SYSTEM PERMEASE PROTEIN TCYL"/>
    <property type="match status" value="1"/>
</dbReference>
<dbReference type="InterPro" id="IPR035906">
    <property type="entry name" value="MetI-like_sf"/>
</dbReference>
<evidence type="ECO:0000313" key="11">
    <source>
        <dbReference type="Proteomes" id="UP000287533"/>
    </source>
</evidence>
<name>A0A430FLQ3_9BIFI</name>
<dbReference type="InterPro" id="IPR043429">
    <property type="entry name" value="ArtM/GltK/GlnP/TcyL/YhdX-like"/>
</dbReference>
<dbReference type="AlphaFoldDB" id="A0A430FLQ3"/>
<dbReference type="EMBL" id="QXGL01000001">
    <property type="protein sequence ID" value="RSX53845.1"/>
    <property type="molecule type" value="Genomic_DNA"/>
</dbReference>
<dbReference type="NCBIfam" id="TIGR01726">
    <property type="entry name" value="HEQRo_perm_3TM"/>
    <property type="match status" value="1"/>
</dbReference>
<dbReference type="OrthoDB" id="92598at2"/>
<evidence type="ECO:0000256" key="6">
    <source>
        <dbReference type="ARBA" id="ARBA00022989"/>
    </source>
</evidence>
<dbReference type="PROSITE" id="PS50928">
    <property type="entry name" value="ABC_TM1"/>
    <property type="match status" value="1"/>
</dbReference>
<evidence type="ECO:0000256" key="8">
    <source>
        <dbReference type="RuleBase" id="RU363032"/>
    </source>
</evidence>
<organism evidence="10 11">
    <name type="scientific">Bifidobacterium goeldii</name>
    <dbReference type="NCBI Taxonomy" id="2306975"/>
    <lineage>
        <taxon>Bacteria</taxon>
        <taxon>Bacillati</taxon>
        <taxon>Actinomycetota</taxon>
        <taxon>Actinomycetes</taxon>
        <taxon>Bifidobacteriales</taxon>
        <taxon>Bifidobacteriaceae</taxon>
        <taxon>Bifidobacterium</taxon>
    </lineage>
</organism>
<dbReference type="GO" id="GO:0043190">
    <property type="term" value="C:ATP-binding cassette (ABC) transporter complex"/>
    <property type="evidence" value="ECO:0007669"/>
    <property type="project" value="InterPro"/>
</dbReference>
<dbReference type="SUPFAM" id="SSF161098">
    <property type="entry name" value="MetI-like"/>
    <property type="match status" value="1"/>
</dbReference>
<comment type="caution">
    <text evidence="10">The sequence shown here is derived from an EMBL/GenBank/DDBJ whole genome shotgun (WGS) entry which is preliminary data.</text>
</comment>
<evidence type="ECO:0000313" key="10">
    <source>
        <dbReference type="EMBL" id="RSX53845.1"/>
    </source>
</evidence>
<dbReference type="GO" id="GO:0015184">
    <property type="term" value="F:L-cystine transmembrane transporter activity"/>
    <property type="evidence" value="ECO:0007669"/>
    <property type="project" value="TreeGrafter"/>
</dbReference>
<evidence type="ECO:0000256" key="2">
    <source>
        <dbReference type="ARBA" id="ARBA00022448"/>
    </source>
</evidence>
<feature type="transmembrane region" description="Helical" evidence="8">
    <location>
        <begin position="158"/>
        <end position="180"/>
    </location>
</feature>
<sequence length="228" mass="25191">MEVWPIVQESLPFLLQGLWQVTLPLTVAAFVFGLIIGTIVALIRLSRSHGIGIRILQKLCEAYVWIIRGTPELVFLFVIFYGLPNIGVKLDQWTTAIIAFSLNAGAFISEGIRSAITSIPRGQLEAADVIGLNRRDQFRYVLFPQSIRVALPMLVNDLIGILKGTSLVSTIAMTDMFFAAQTIAGRNFQPMILYVTAAVIYIIICSLLTVIQSWLEKASSTYVEVQAA</sequence>
<proteinExistence type="inferred from homology"/>
<keyword evidence="3" id="KW-1003">Cell membrane</keyword>
<feature type="domain" description="ABC transmembrane type-1" evidence="9">
    <location>
        <begin position="19"/>
        <end position="212"/>
    </location>
</feature>
<feature type="transmembrane region" description="Helical" evidence="8">
    <location>
        <begin position="192"/>
        <end position="215"/>
    </location>
</feature>
<dbReference type="Pfam" id="PF00528">
    <property type="entry name" value="BPD_transp_1"/>
    <property type="match status" value="1"/>
</dbReference>
<dbReference type="RefSeq" id="WP_125979157.1">
    <property type="nucleotide sequence ID" value="NZ_QXGL01000001.1"/>
</dbReference>
<dbReference type="InterPro" id="IPR000515">
    <property type="entry name" value="MetI-like"/>
</dbReference>
<keyword evidence="5" id="KW-0029">Amino-acid transport</keyword>
<dbReference type="CDD" id="cd06261">
    <property type="entry name" value="TM_PBP2"/>
    <property type="match status" value="1"/>
</dbReference>
<dbReference type="Proteomes" id="UP000287533">
    <property type="component" value="Unassembled WGS sequence"/>
</dbReference>
<keyword evidence="4 8" id="KW-0812">Transmembrane</keyword>
<dbReference type="Gene3D" id="1.10.3720.10">
    <property type="entry name" value="MetI-like"/>
    <property type="match status" value="1"/>
</dbReference>
<evidence type="ECO:0000259" key="9">
    <source>
        <dbReference type="PROSITE" id="PS50928"/>
    </source>
</evidence>
<dbReference type="PANTHER" id="PTHR30614">
    <property type="entry name" value="MEMBRANE COMPONENT OF AMINO ACID ABC TRANSPORTER"/>
    <property type="match status" value="1"/>
</dbReference>
<keyword evidence="2 8" id="KW-0813">Transport</keyword>
<comment type="similarity">
    <text evidence="8">Belongs to the binding-protein-dependent transport system permease family.</text>
</comment>
<gene>
    <name evidence="10" type="ORF">D2E25_0151</name>
</gene>
<protein>
    <submittedName>
        <fullName evidence="10">Cysteine ABC transporter permease</fullName>
    </submittedName>
</protein>
<feature type="transmembrane region" description="Helical" evidence="8">
    <location>
        <begin position="63"/>
        <end position="83"/>
    </location>
</feature>